<keyword evidence="7" id="KW-0843">Virulence</keyword>
<evidence type="ECO:0000256" key="4">
    <source>
        <dbReference type="ARBA" id="ARBA00022669"/>
    </source>
</evidence>
<feature type="region of interest" description="Disordered" evidence="13">
    <location>
        <begin position="778"/>
        <end position="799"/>
    </location>
</feature>
<evidence type="ECO:0000256" key="10">
    <source>
        <dbReference type="ARBA" id="ARBA00023326"/>
    </source>
</evidence>
<evidence type="ECO:0000256" key="7">
    <source>
        <dbReference type="ARBA" id="ARBA00023026"/>
    </source>
</evidence>
<keyword evidence="5 12" id="KW-0378">Hydrolase</keyword>
<dbReference type="Pfam" id="PF00187">
    <property type="entry name" value="Chitin_bind_1"/>
    <property type="match status" value="1"/>
</dbReference>
<dbReference type="GO" id="GO:0008843">
    <property type="term" value="F:endochitinase activity"/>
    <property type="evidence" value="ECO:0007669"/>
    <property type="project" value="UniProtKB-EC"/>
</dbReference>
<dbReference type="Gene3D" id="3.20.20.80">
    <property type="entry name" value="Glycosidases"/>
    <property type="match status" value="1"/>
</dbReference>
<dbReference type="GeneID" id="37130877"/>
<keyword evidence="8" id="KW-0119">Carbohydrate metabolism</keyword>
<feature type="disulfide bond" evidence="11">
    <location>
        <begin position="83"/>
        <end position="97"/>
    </location>
</feature>
<dbReference type="InterPro" id="IPR001579">
    <property type="entry name" value="Glyco_hydro_18_chit_AS"/>
</dbReference>
<protein>
    <recommendedName>
        <fullName evidence="3">chitinase</fullName>
        <ecNumber evidence="3">3.2.1.14</ecNumber>
    </recommendedName>
</protein>
<dbReference type="PANTHER" id="PTHR11177:SF402">
    <property type="entry name" value="CHITINASE"/>
    <property type="match status" value="1"/>
</dbReference>
<dbReference type="EC" id="3.2.1.14" evidence="3"/>
<evidence type="ECO:0000256" key="3">
    <source>
        <dbReference type="ARBA" id="ARBA00012729"/>
    </source>
</evidence>
<evidence type="ECO:0000256" key="1">
    <source>
        <dbReference type="ARBA" id="ARBA00000822"/>
    </source>
</evidence>
<dbReference type="CDD" id="cd00035">
    <property type="entry name" value="ChtBD1"/>
    <property type="match status" value="1"/>
</dbReference>
<dbReference type="PROSITE" id="PS51910">
    <property type="entry name" value="GH18_2"/>
    <property type="match status" value="1"/>
</dbReference>
<comment type="caution">
    <text evidence="11">Lacks conserved residue(s) required for the propagation of feature annotation.</text>
</comment>
<dbReference type="SUPFAM" id="SSF57016">
    <property type="entry name" value="Plant lectins/antimicrobial peptides"/>
    <property type="match status" value="1"/>
</dbReference>
<dbReference type="Gene3D" id="3.30.60.10">
    <property type="entry name" value="Endochitinase-like"/>
    <property type="match status" value="1"/>
</dbReference>
<dbReference type="SMART" id="SM00636">
    <property type="entry name" value="Glyco_18"/>
    <property type="match status" value="1"/>
</dbReference>
<dbReference type="PROSITE" id="PS50941">
    <property type="entry name" value="CHIT_BIND_I_2"/>
    <property type="match status" value="1"/>
</dbReference>
<dbReference type="Gene3D" id="3.10.50.10">
    <property type="match status" value="1"/>
</dbReference>
<keyword evidence="14" id="KW-0732">Signal</keyword>
<dbReference type="SMART" id="SM00270">
    <property type="entry name" value="ChtBD1"/>
    <property type="match status" value="2"/>
</dbReference>
<dbReference type="AlphaFoldDB" id="A0A318YU02"/>
<dbReference type="Pfam" id="PF00704">
    <property type="entry name" value="Glyco_hydro_18"/>
    <property type="match status" value="1"/>
</dbReference>
<dbReference type="GO" id="GO:0008061">
    <property type="term" value="F:chitin binding"/>
    <property type="evidence" value="ECO:0007669"/>
    <property type="project" value="UniProtKB-UniRule"/>
</dbReference>
<dbReference type="PROSITE" id="PS01095">
    <property type="entry name" value="GH18_1"/>
    <property type="match status" value="1"/>
</dbReference>
<evidence type="ECO:0000256" key="9">
    <source>
        <dbReference type="ARBA" id="ARBA00023295"/>
    </source>
</evidence>
<dbReference type="InterPro" id="IPR029167">
    <property type="entry name" value="Mug117"/>
</dbReference>
<feature type="domain" description="Chitin-binding type-1" evidence="15">
    <location>
        <begin position="64"/>
        <end position="107"/>
    </location>
</feature>
<dbReference type="InterPro" id="IPR018371">
    <property type="entry name" value="Chitin-binding_1_CS"/>
</dbReference>
<name>A0A318YU02_ASPNB</name>
<dbReference type="Pfam" id="PF15474">
    <property type="entry name" value="MU117"/>
    <property type="match status" value="1"/>
</dbReference>
<keyword evidence="18" id="KW-1185">Reference proteome</keyword>
<dbReference type="EMBL" id="KZ821450">
    <property type="protein sequence ID" value="PYH37487.1"/>
    <property type="molecule type" value="Genomic_DNA"/>
</dbReference>
<sequence>MQRSTNAWWFFLSALSVLPSVQAAVGSCSATSPCDTGCCSRYGSCGFGKEFCGDDVCISNCHAVAECGEYAATPGASCPLNVCCSKYGFCGTADDFCGTGCQNGCDAIKEPTCSGSSSEAVYIGYYEGWNPAHPCDVVLPENINVDPWTHLYYSFAGISTSDFTITTTHDKDKEYWFRFTALKKKKPSLKTYISVGGWDLGGEVFSHMVQFPGARKAFISSALSMMSEYGFDGIDIDWEYPAAEDRGGASTDTENFVTFLSELRAALGTEYGLTCTIPSSYWCLKGFNVTGMEPYVDYFNFMSYDIHGIWDGKSKWTSSDVNPHTNLPLTSFTEISSGLDLLWRNGIDPGKVLLGLAFYGRSFTLADPSCNTPGCPFNTANNSSGGGVAGECTQTSGILSDYEINRIMEDYSVNIKYDEASGVNWMTWSGNQWVSFDNARTLKQKADFANSKCLGGLFSWALDMGGPGSLKNPNDMSSSDTGMGGANTEGGSDGTGVVYVGPEVFTSPTVTAIAPVDIIFPQDILGSPTVISPESYPTSLEVVWNTTTTVISGTSTGVSTGITRYIMPTNIAVPPVTIGTINYYNWNITNPHITSAHGTLIPSIDLPPVTVIDDPNPLNETGISHSPLGTRVIHIPPWPWSTGGTVYSNVTFNQGSPPGPTCTANCGHKCSNFCDGPCLTDCGKNSSSGFIDPLDTDPPSVNKCSGPGCVNGKCTGHGLCIERGCTGSDCQHRVCVGENCTSTACTGRDCKDGHCTGSKCKDHGCIGTDCNDYDDENDSGDDSGDNGGDDDDGGDDDTESDTDGACFGFQCLSWGCIGVDCSSSTHTCTGPNCHVVSCSGPGCKNGICNGDQCNSEDTDCDSREADRCTEYISSTLVTPASTYSTTTVTSQCSTITACSANPSTITSTITGDGLMEGTITAVDSTVSEDHALWTMIMDDLSSYYSMAFATNSSTSTSSTSSTKSTSTTHSTTSTTTSTTAFASETGYNCKGSSRCGTFSNLRSFCDKAKDDLLGTVTYGTTKKDTNSGTCYTDGMNAGFGCGVFVEGHNCEMTGAELAAHYDHIMQSSGGGCKICGHALLSNGCKVTVNYVSHCQNTDGIFQPAGAEAMLIQAGFTYSILNHQGKSAETCCW</sequence>
<dbReference type="PROSITE" id="PS00026">
    <property type="entry name" value="CHIT_BIND_I_1"/>
    <property type="match status" value="1"/>
</dbReference>
<evidence type="ECO:0000256" key="13">
    <source>
        <dbReference type="SAM" id="MobiDB-lite"/>
    </source>
</evidence>
<organism evidence="17 18">
    <name type="scientific">Aspergillus neoniger (strain CBS 115656)</name>
    <dbReference type="NCBI Taxonomy" id="1448310"/>
    <lineage>
        <taxon>Eukaryota</taxon>
        <taxon>Fungi</taxon>
        <taxon>Dikarya</taxon>
        <taxon>Ascomycota</taxon>
        <taxon>Pezizomycotina</taxon>
        <taxon>Eurotiomycetes</taxon>
        <taxon>Eurotiomycetidae</taxon>
        <taxon>Eurotiales</taxon>
        <taxon>Aspergillaceae</taxon>
        <taxon>Aspergillus</taxon>
        <taxon>Aspergillus subgen. Circumdati</taxon>
    </lineage>
</organism>
<dbReference type="InterPro" id="IPR036861">
    <property type="entry name" value="Endochitinase-like_sf"/>
</dbReference>
<reference evidence="17" key="1">
    <citation type="submission" date="2016-12" db="EMBL/GenBank/DDBJ databases">
        <title>The genomes of Aspergillus section Nigri reveals drivers in fungal speciation.</title>
        <authorList>
            <consortium name="DOE Joint Genome Institute"/>
            <person name="Vesth T.C."/>
            <person name="Nybo J."/>
            <person name="Theobald S."/>
            <person name="Brandl J."/>
            <person name="Frisvad J.C."/>
            <person name="Nielsen K.F."/>
            <person name="Lyhne E.K."/>
            <person name="Kogle M.E."/>
            <person name="Kuo A."/>
            <person name="Riley R."/>
            <person name="Clum A."/>
            <person name="Nolan M."/>
            <person name="Lipzen A."/>
            <person name="Salamov A."/>
            <person name="Henrissat B."/>
            <person name="Wiebenga A."/>
            <person name="De Vries R.P."/>
            <person name="Grigoriev I.V."/>
            <person name="Mortensen U.H."/>
            <person name="Andersen M.R."/>
            <person name="Baker S.E."/>
        </authorList>
    </citation>
    <scope>NUCLEOTIDE SEQUENCE [LARGE SCALE GENOMIC DNA]</scope>
    <source>
        <strain evidence="17">CBS 115656</strain>
    </source>
</reference>
<dbReference type="InterPro" id="IPR017853">
    <property type="entry name" value="GH"/>
</dbReference>
<evidence type="ECO:0000256" key="5">
    <source>
        <dbReference type="ARBA" id="ARBA00022801"/>
    </source>
</evidence>
<gene>
    <name evidence="17" type="ORF">BO87DRAFT_450612</name>
</gene>
<comment type="catalytic activity">
    <reaction evidence="1">
        <text>Random endo-hydrolysis of N-acetyl-beta-D-glucosaminide (1-&gt;4)-beta-linkages in chitin and chitodextrins.</text>
        <dbReference type="EC" id="3.2.1.14"/>
    </reaction>
</comment>
<feature type="chain" id="PRO_5016444266" description="chitinase" evidence="14">
    <location>
        <begin position="24"/>
        <end position="1132"/>
    </location>
</feature>
<dbReference type="RefSeq" id="XP_025482965.1">
    <property type="nucleotide sequence ID" value="XM_025628421.1"/>
</dbReference>
<evidence type="ECO:0000256" key="12">
    <source>
        <dbReference type="RuleBase" id="RU000489"/>
    </source>
</evidence>
<dbReference type="OrthoDB" id="73875at2759"/>
<keyword evidence="10" id="KW-0624">Polysaccharide degradation</keyword>
<keyword evidence="9 12" id="KW-0326">Glycosidase</keyword>
<evidence type="ECO:0000313" key="18">
    <source>
        <dbReference type="Proteomes" id="UP000247647"/>
    </source>
</evidence>
<dbReference type="Proteomes" id="UP000247647">
    <property type="component" value="Unassembled WGS sequence"/>
</dbReference>
<dbReference type="PROSITE" id="PS51257">
    <property type="entry name" value="PROKAR_LIPOPROTEIN"/>
    <property type="match status" value="1"/>
</dbReference>
<feature type="disulfide bond" evidence="11">
    <location>
        <begin position="78"/>
        <end position="90"/>
    </location>
</feature>
<evidence type="ECO:0000313" key="17">
    <source>
        <dbReference type="EMBL" id="PYH37487.1"/>
    </source>
</evidence>
<evidence type="ECO:0000256" key="11">
    <source>
        <dbReference type="PROSITE-ProRule" id="PRU00261"/>
    </source>
</evidence>
<feature type="signal peptide" evidence="14">
    <location>
        <begin position="1"/>
        <end position="23"/>
    </location>
</feature>
<evidence type="ECO:0000256" key="14">
    <source>
        <dbReference type="SAM" id="SignalP"/>
    </source>
</evidence>
<feature type="disulfide bond" evidence="11">
    <location>
        <begin position="101"/>
        <end position="105"/>
    </location>
</feature>
<dbReference type="SUPFAM" id="SSF54556">
    <property type="entry name" value="Chitinase insertion domain"/>
    <property type="match status" value="1"/>
</dbReference>
<keyword evidence="11" id="KW-1015">Disulfide bond</keyword>
<dbReference type="InterPro" id="IPR001223">
    <property type="entry name" value="Glyco_hydro18_cat"/>
</dbReference>
<feature type="region of interest" description="Disordered" evidence="13">
    <location>
        <begin position="953"/>
        <end position="975"/>
    </location>
</feature>
<feature type="domain" description="GH18" evidence="16">
    <location>
        <begin position="120"/>
        <end position="481"/>
    </location>
</feature>
<dbReference type="InterPro" id="IPR029070">
    <property type="entry name" value="Chitinase_insertion_sf"/>
</dbReference>
<keyword evidence="4 11" id="KW-0147">Chitin-binding</keyword>
<evidence type="ECO:0000259" key="16">
    <source>
        <dbReference type="PROSITE" id="PS51910"/>
    </source>
</evidence>
<dbReference type="GO" id="GO:0000272">
    <property type="term" value="P:polysaccharide catabolic process"/>
    <property type="evidence" value="ECO:0007669"/>
    <property type="project" value="UniProtKB-KW"/>
</dbReference>
<dbReference type="InterPro" id="IPR050314">
    <property type="entry name" value="Glycosyl_Hydrlase_18"/>
</dbReference>
<dbReference type="InterPro" id="IPR001002">
    <property type="entry name" value="Chitin-bd_1"/>
</dbReference>
<dbReference type="SUPFAM" id="SSF51445">
    <property type="entry name" value="(Trans)glycosidases"/>
    <property type="match status" value="1"/>
</dbReference>
<evidence type="ECO:0000256" key="6">
    <source>
        <dbReference type="ARBA" id="ARBA00023024"/>
    </source>
</evidence>
<dbReference type="PANTHER" id="PTHR11177">
    <property type="entry name" value="CHITINASE"/>
    <property type="match status" value="1"/>
</dbReference>
<evidence type="ECO:0000256" key="2">
    <source>
        <dbReference type="ARBA" id="ARBA00008682"/>
    </source>
</evidence>
<dbReference type="InterPro" id="IPR011583">
    <property type="entry name" value="Chitinase_II/V-like_cat"/>
</dbReference>
<evidence type="ECO:0000256" key="8">
    <source>
        <dbReference type="ARBA" id="ARBA00023277"/>
    </source>
</evidence>
<comment type="similarity">
    <text evidence="2">Belongs to the glycosyl hydrolase 18 family. Chitinase class V subfamily.</text>
</comment>
<proteinExistence type="inferred from homology"/>
<keyword evidence="6" id="KW-0146">Chitin degradation</keyword>
<accession>A0A318YU02</accession>
<dbReference type="GO" id="GO:0006032">
    <property type="term" value="P:chitin catabolic process"/>
    <property type="evidence" value="ECO:0007669"/>
    <property type="project" value="UniProtKB-KW"/>
</dbReference>
<evidence type="ECO:0000259" key="15">
    <source>
        <dbReference type="PROSITE" id="PS50941"/>
    </source>
</evidence>